<keyword evidence="2" id="KW-1185">Reference proteome</keyword>
<gene>
    <name evidence="1" type="ORF">LMG29542_02247</name>
</gene>
<evidence type="ECO:0000313" key="1">
    <source>
        <dbReference type="EMBL" id="CAB3754096.1"/>
    </source>
</evidence>
<reference evidence="1 2" key="1">
    <citation type="submission" date="2020-04" db="EMBL/GenBank/DDBJ databases">
        <authorList>
            <person name="De Canck E."/>
        </authorList>
    </citation>
    <scope>NUCLEOTIDE SEQUENCE [LARGE SCALE GENOMIC DNA]</scope>
    <source>
        <strain evidence="1 2">LMG 29542</strain>
    </source>
</reference>
<organism evidence="1 2">
    <name type="scientific">Paraburkholderia humisilvae</name>
    <dbReference type="NCBI Taxonomy" id="627669"/>
    <lineage>
        <taxon>Bacteria</taxon>
        <taxon>Pseudomonadati</taxon>
        <taxon>Pseudomonadota</taxon>
        <taxon>Betaproteobacteria</taxon>
        <taxon>Burkholderiales</taxon>
        <taxon>Burkholderiaceae</taxon>
        <taxon>Paraburkholderia</taxon>
    </lineage>
</organism>
<accession>A0A6J5DMQ1</accession>
<sequence length="115" mass="11882">MPQVAALNALVNQAPFNQLIGGVYTTIWIRSGGESYTASGRRKSDGAVVPLPGVAGAVLVSELDAILRGTQSVDVEVNGAAYGFTRIGTVGSIEYAVTEHALIPQSVRGTPTVVI</sequence>
<dbReference type="AlphaFoldDB" id="A0A6J5DMQ1"/>
<dbReference type="EMBL" id="CADIKH010000009">
    <property type="protein sequence ID" value="CAB3754096.1"/>
    <property type="molecule type" value="Genomic_DNA"/>
</dbReference>
<name>A0A6J5DMQ1_9BURK</name>
<dbReference type="RefSeq" id="WP_175226532.1">
    <property type="nucleotide sequence ID" value="NZ_CADIKH010000009.1"/>
</dbReference>
<evidence type="ECO:0000313" key="2">
    <source>
        <dbReference type="Proteomes" id="UP000494363"/>
    </source>
</evidence>
<dbReference type="Proteomes" id="UP000494363">
    <property type="component" value="Unassembled WGS sequence"/>
</dbReference>
<protein>
    <submittedName>
        <fullName evidence="1">Uncharacterized protein</fullName>
    </submittedName>
</protein>
<proteinExistence type="predicted"/>